<dbReference type="OrthoDB" id="11163at2157"/>
<keyword evidence="5" id="KW-0762">Sugar transport</keyword>
<keyword evidence="8 9" id="KW-0472">Membrane</keyword>
<evidence type="ECO:0000256" key="3">
    <source>
        <dbReference type="ARBA" id="ARBA00022448"/>
    </source>
</evidence>
<dbReference type="InterPro" id="IPR050901">
    <property type="entry name" value="BP-dep_ABC_trans_perm"/>
</dbReference>
<comment type="subcellular location">
    <subcellularLocation>
        <location evidence="1 9">Cell membrane</location>
        <topology evidence="1 9">Multi-pass membrane protein</topology>
    </subcellularLocation>
</comment>
<dbReference type="SUPFAM" id="SSF161098">
    <property type="entry name" value="MetI-like"/>
    <property type="match status" value="1"/>
</dbReference>
<proteinExistence type="inferred from homology"/>
<keyword evidence="7 9" id="KW-1133">Transmembrane helix</keyword>
<feature type="transmembrane region" description="Helical" evidence="9">
    <location>
        <begin position="289"/>
        <end position="314"/>
    </location>
</feature>
<feature type="transmembrane region" description="Helical" evidence="9">
    <location>
        <begin position="211"/>
        <end position="236"/>
    </location>
</feature>
<keyword evidence="6 9" id="KW-0812">Transmembrane</keyword>
<evidence type="ECO:0000256" key="6">
    <source>
        <dbReference type="ARBA" id="ARBA00022692"/>
    </source>
</evidence>
<keyword evidence="12" id="KW-1185">Reference proteome</keyword>
<evidence type="ECO:0000256" key="5">
    <source>
        <dbReference type="ARBA" id="ARBA00022597"/>
    </source>
</evidence>
<sequence length="382" mass="41163">MSLLDTIGRKLKGDAETVAKAPVEAARDVRYTVAAIQRGELSPVEPLKTVGSTLGALVLVSLLLFPIYWILIAALSGTGGSIYSSSGLKLFPEAPSLVPFLWVVGDLIVQGYDIVVDIPITNVAVVFSTPQLTLLDVSAIQPGTIGRVAFGSFELFPGFAVEPVENPSAFKSFFWNSLTVAIPTVIIAMSLVVPAAYALSRREFIFRRKILFVYVLLTQVGGGLGIALLIGLYTVYVQLGINDNKLALAVYYAATAVPFNTWLLKTYMDGIPVSYEEAAVVDGAPPWRVVVEVILPLSTAGLATVFIFTFLTGWTEFVVAQTLLGTDNYTLPVGLYSLISEYSIPWARFSAFALTFASPIMLVYLFAQRYIEGGLSFGGVEG</sequence>
<gene>
    <name evidence="11" type="ORF">C440_16719</name>
</gene>
<name>M0I958_9EURY</name>
<dbReference type="PANTHER" id="PTHR32243">
    <property type="entry name" value="MALTOSE TRANSPORT SYSTEM PERMEASE-RELATED"/>
    <property type="match status" value="1"/>
</dbReference>
<evidence type="ECO:0000256" key="9">
    <source>
        <dbReference type="RuleBase" id="RU363032"/>
    </source>
</evidence>
<feature type="transmembrane region" description="Helical" evidence="9">
    <location>
        <begin position="173"/>
        <end position="199"/>
    </location>
</feature>
<evidence type="ECO:0000256" key="4">
    <source>
        <dbReference type="ARBA" id="ARBA00022475"/>
    </source>
</evidence>
<dbReference type="CDD" id="cd06261">
    <property type="entry name" value="TM_PBP2"/>
    <property type="match status" value="1"/>
</dbReference>
<comment type="caution">
    <text evidence="11">The sequence shown here is derived from an EMBL/GenBank/DDBJ whole genome shotgun (WGS) entry which is preliminary data.</text>
</comment>
<dbReference type="Proteomes" id="UP000011550">
    <property type="component" value="Unassembled WGS sequence"/>
</dbReference>
<dbReference type="RefSeq" id="WP_008321818.1">
    <property type="nucleotide sequence ID" value="NZ_AOLN01000018.1"/>
</dbReference>
<evidence type="ECO:0000259" key="10">
    <source>
        <dbReference type="PROSITE" id="PS50928"/>
    </source>
</evidence>
<evidence type="ECO:0000256" key="8">
    <source>
        <dbReference type="ARBA" id="ARBA00023136"/>
    </source>
</evidence>
<reference evidence="11 12" key="1">
    <citation type="journal article" date="2014" name="PLoS Genet.">
        <title>Phylogenetically driven sequencing of extremely halophilic archaea reveals strategies for static and dynamic osmo-response.</title>
        <authorList>
            <person name="Becker E.A."/>
            <person name="Seitzer P.M."/>
            <person name="Tritt A."/>
            <person name="Larsen D."/>
            <person name="Krusor M."/>
            <person name="Yao A.I."/>
            <person name="Wu D."/>
            <person name="Madern D."/>
            <person name="Eisen J.A."/>
            <person name="Darling A.E."/>
            <person name="Facciotti M.T."/>
        </authorList>
    </citation>
    <scope>NUCLEOTIDE SEQUENCE [LARGE SCALE GENOMIC DNA]</scope>
    <source>
        <strain evidence="11 12">ATCC BAA-1512</strain>
    </source>
</reference>
<evidence type="ECO:0000313" key="12">
    <source>
        <dbReference type="Proteomes" id="UP000011550"/>
    </source>
</evidence>
<dbReference type="Gene3D" id="1.10.3720.10">
    <property type="entry name" value="MetI-like"/>
    <property type="match status" value="1"/>
</dbReference>
<evidence type="ECO:0000256" key="2">
    <source>
        <dbReference type="ARBA" id="ARBA00009047"/>
    </source>
</evidence>
<keyword evidence="3 9" id="KW-0813">Transport</keyword>
<dbReference type="GO" id="GO:0005886">
    <property type="term" value="C:plasma membrane"/>
    <property type="evidence" value="ECO:0007669"/>
    <property type="project" value="UniProtKB-SubCell"/>
</dbReference>
<dbReference type="PATRIC" id="fig|662479.7.peg.3398"/>
<dbReference type="STRING" id="662479.C440_16719"/>
<keyword evidence="4" id="KW-1003">Cell membrane</keyword>
<evidence type="ECO:0000313" key="11">
    <source>
        <dbReference type="EMBL" id="ELZ91974.1"/>
    </source>
</evidence>
<protein>
    <submittedName>
        <fullName evidence="11">Maltose ABC transporter permease</fullName>
    </submittedName>
</protein>
<evidence type="ECO:0000256" key="1">
    <source>
        <dbReference type="ARBA" id="ARBA00004651"/>
    </source>
</evidence>
<comment type="similarity">
    <text evidence="2">Belongs to the binding-protein-dependent transport system permease family. MalFG subfamily.</text>
</comment>
<dbReference type="InterPro" id="IPR035906">
    <property type="entry name" value="MetI-like_sf"/>
</dbReference>
<dbReference type="PANTHER" id="PTHR32243:SF50">
    <property type="entry name" value="MALTOSE_MALTODEXTRIN TRANSPORT SYSTEM PERMEASE PROTEIN MALG"/>
    <property type="match status" value="1"/>
</dbReference>
<dbReference type="GO" id="GO:0055085">
    <property type="term" value="P:transmembrane transport"/>
    <property type="evidence" value="ECO:0007669"/>
    <property type="project" value="InterPro"/>
</dbReference>
<organism evidence="11 12">
    <name type="scientific">Haloferax mucosum ATCC BAA-1512</name>
    <dbReference type="NCBI Taxonomy" id="662479"/>
    <lineage>
        <taxon>Archaea</taxon>
        <taxon>Methanobacteriati</taxon>
        <taxon>Methanobacteriota</taxon>
        <taxon>Stenosarchaea group</taxon>
        <taxon>Halobacteria</taxon>
        <taxon>Halobacteriales</taxon>
        <taxon>Haloferacaceae</taxon>
        <taxon>Haloferax</taxon>
    </lineage>
</organism>
<dbReference type="EMBL" id="AOLN01000018">
    <property type="protein sequence ID" value="ELZ91974.1"/>
    <property type="molecule type" value="Genomic_DNA"/>
</dbReference>
<feature type="domain" description="ABC transmembrane type-1" evidence="10">
    <location>
        <begin position="174"/>
        <end position="367"/>
    </location>
</feature>
<feature type="transmembrane region" description="Helical" evidence="9">
    <location>
        <begin position="54"/>
        <end position="75"/>
    </location>
</feature>
<evidence type="ECO:0000256" key="7">
    <source>
        <dbReference type="ARBA" id="ARBA00022989"/>
    </source>
</evidence>
<dbReference type="PROSITE" id="PS50928">
    <property type="entry name" value="ABC_TM1"/>
    <property type="match status" value="1"/>
</dbReference>
<feature type="transmembrane region" description="Helical" evidence="9">
    <location>
        <begin position="248"/>
        <end position="268"/>
    </location>
</feature>
<dbReference type="InterPro" id="IPR000515">
    <property type="entry name" value="MetI-like"/>
</dbReference>
<accession>M0I958</accession>
<feature type="transmembrane region" description="Helical" evidence="9">
    <location>
        <begin position="346"/>
        <end position="367"/>
    </location>
</feature>
<dbReference type="AlphaFoldDB" id="M0I958"/>
<dbReference type="Pfam" id="PF00528">
    <property type="entry name" value="BPD_transp_1"/>
    <property type="match status" value="1"/>
</dbReference>